<dbReference type="NCBIfam" id="TIGR01549">
    <property type="entry name" value="HAD-SF-IA-v1"/>
    <property type="match status" value="1"/>
</dbReference>
<dbReference type="GO" id="GO:0046872">
    <property type="term" value="F:metal ion binding"/>
    <property type="evidence" value="ECO:0007669"/>
    <property type="project" value="UniProtKB-KW"/>
</dbReference>
<dbReference type="PANTHER" id="PTHR46470:SF2">
    <property type="entry name" value="GLYCERALDEHYDE 3-PHOSPHATE PHOSPHATASE"/>
    <property type="match status" value="1"/>
</dbReference>
<dbReference type="EMBL" id="JAUSUU010000015">
    <property type="protein sequence ID" value="MDQ0337193.1"/>
    <property type="molecule type" value="Genomic_DNA"/>
</dbReference>
<evidence type="ECO:0000313" key="8">
    <source>
        <dbReference type="Proteomes" id="UP001231587"/>
    </source>
</evidence>
<dbReference type="InterPro" id="IPR041492">
    <property type="entry name" value="HAD_2"/>
</dbReference>
<dbReference type="SFLD" id="SFLDS00003">
    <property type="entry name" value="Haloacid_Dehalogenase"/>
    <property type="match status" value="1"/>
</dbReference>
<keyword evidence="8" id="KW-1185">Reference proteome</keyword>
<protein>
    <submittedName>
        <fullName evidence="5">Hydrolase of the HAD superfamily</fullName>
    </submittedName>
</protein>
<keyword evidence="3 5" id="KW-0378">Hydrolase</keyword>
<proteinExistence type="predicted"/>
<dbReference type="Pfam" id="PF13419">
    <property type="entry name" value="HAD_2"/>
    <property type="match status" value="1"/>
</dbReference>
<name>A0A9X1CDX2_9FLAO</name>
<dbReference type="AlphaFoldDB" id="A0A9X1CDX2"/>
<evidence type="ECO:0000256" key="2">
    <source>
        <dbReference type="ARBA" id="ARBA00022723"/>
    </source>
</evidence>
<evidence type="ECO:0000256" key="4">
    <source>
        <dbReference type="ARBA" id="ARBA00022842"/>
    </source>
</evidence>
<accession>A0A9X1CDX2</accession>
<dbReference type="Proteomes" id="UP001231587">
    <property type="component" value="Unassembled WGS sequence"/>
</dbReference>
<dbReference type="OrthoDB" id="9809962at2"/>
<dbReference type="Gene3D" id="1.10.150.520">
    <property type="match status" value="1"/>
</dbReference>
<dbReference type="InterPro" id="IPR036412">
    <property type="entry name" value="HAD-like_sf"/>
</dbReference>
<dbReference type="SUPFAM" id="SSF56784">
    <property type="entry name" value="HAD-like"/>
    <property type="match status" value="1"/>
</dbReference>
<dbReference type="EMBL" id="JAGGJQ010000014">
    <property type="protein sequence ID" value="MBP1841715.1"/>
    <property type="molecule type" value="Genomic_DNA"/>
</dbReference>
<sequence>MIIKDKLIVVLDLDDTLYNEIDFLKSAYKTISNLLSKHTDLSSERIFQDMMQFYSDGENAFQSIITSTQVKGITIKDLLLLYRQHSPDISLSVDNKEALQYLKAHTHKIGLVTDGRSVQQRSKIVALELEDYFDDIIISEEFGSEKPNPNNFKYYNDKYGQGQYIYVGDNVKKDFIAPNALGWHSVCLLDNGKNIHTQHINLTAAQTPKYKIKTLIELKQILNQIIK</sequence>
<keyword evidence="4" id="KW-0460">Magnesium</keyword>
<evidence type="ECO:0000313" key="7">
    <source>
        <dbReference type="Proteomes" id="UP001138672"/>
    </source>
</evidence>
<dbReference type="InterPro" id="IPR023214">
    <property type="entry name" value="HAD_sf"/>
</dbReference>
<comment type="caution">
    <text evidence="5">The sequence shown here is derived from an EMBL/GenBank/DDBJ whole genome shotgun (WGS) entry which is preliminary data.</text>
</comment>
<dbReference type="GO" id="GO:0044281">
    <property type="term" value="P:small molecule metabolic process"/>
    <property type="evidence" value="ECO:0007669"/>
    <property type="project" value="UniProtKB-ARBA"/>
</dbReference>
<evidence type="ECO:0000256" key="1">
    <source>
        <dbReference type="ARBA" id="ARBA00001946"/>
    </source>
</evidence>
<dbReference type="SFLD" id="SFLDG01129">
    <property type="entry name" value="C1.5:_HAD__Beta-PGM__Phosphata"/>
    <property type="match status" value="1"/>
</dbReference>
<keyword evidence="2" id="KW-0479">Metal-binding</keyword>
<dbReference type="InterPro" id="IPR051400">
    <property type="entry name" value="HAD-like_hydrolase"/>
</dbReference>
<comment type="cofactor">
    <cofactor evidence="1">
        <name>Mg(2+)</name>
        <dbReference type="ChEBI" id="CHEBI:18420"/>
    </cofactor>
</comment>
<dbReference type="Proteomes" id="UP001138672">
    <property type="component" value="Unassembled WGS sequence"/>
</dbReference>
<evidence type="ECO:0000313" key="6">
    <source>
        <dbReference type="EMBL" id="MDQ0337193.1"/>
    </source>
</evidence>
<organism evidence="5 7">
    <name type="scientific">Formosa algae</name>
    <dbReference type="NCBI Taxonomy" id="225843"/>
    <lineage>
        <taxon>Bacteria</taxon>
        <taxon>Pseudomonadati</taxon>
        <taxon>Bacteroidota</taxon>
        <taxon>Flavobacteriia</taxon>
        <taxon>Flavobacteriales</taxon>
        <taxon>Flavobacteriaceae</taxon>
        <taxon>Formosa</taxon>
    </lineage>
</organism>
<dbReference type="Gene3D" id="3.40.50.1000">
    <property type="entry name" value="HAD superfamily/HAD-like"/>
    <property type="match status" value="1"/>
</dbReference>
<evidence type="ECO:0000256" key="3">
    <source>
        <dbReference type="ARBA" id="ARBA00022801"/>
    </source>
</evidence>
<dbReference type="PANTHER" id="PTHR46470">
    <property type="entry name" value="N-ACYLNEURAMINATE-9-PHOSPHATASE"/>
    <property type="match status" value="1"/>
</dbReference>
<dbReference type="RefSeq" id="WP_057782125.1">
    <property type="nucleotide sequence ID" value="NZ_JAGGJQ010000014.1"/>
</dbReference>
<dbReference type="InterPro" id="IPR006439">
    <property type="entry name" value="HAD-SF_hydro_IA"/>
</dbReference>
<gene>
    <name evidence="5" type="ORF">J2Z56_003653</name>
    <name evidence="6" type="ORF">J2Z57_003655</name>
</gene>
<evidence type="ECO:0000313" key="5">
    <source>
        <dbReference type="EMBL" id="MBP1841715.1"/>
    </source>
</evidence>
<reference evidence="5" key="1">
    <citation type="submission" date="2021-03" db="EMBL/GenBank/DDBJ databases">
        <title>Genomic Encyclopedia of Type Strains, Phase IV (KMG-IV): sequencing the most valuable type-strain genomes for metagenomic binning, comparative biology and taxonomic classification.</title>
        <authorList>
            <person name="Goeker M."/>
        </authorList>
    </citation>
    <scope>NUCLEOTIDE SEQUENCE</scope>
    <source>
        <strain evidence="5">DSM 15523</strain>
        <strain evidence="6 8">DSM 16476</strain>
    </source>
</reference>
<dbReference type="GO" id="GO:0016791">
    <property type="term" value="F:phosphatase activity"/>
    <property type="evidence" value="ECO:0007669"/>
    <property type="project" value="TreeGrafter"/>
</dbReference>